<evidence type="ECO:0000313" key="8">
    <source>
        <dbReference type="Proteomes" id="UP000183417"/>
    </source>
</evidence>
<dbReference type="InterPro" id="IPR008972">
    <property type="entry name" value="Cupredoxin"/>
</dbReference>
<proteinExistence type="predicted"/>
<dbReference type="Gene3D" id="2.60.40.420">
    <property type="entry name" value="Cupredoxins - blue copper proteins"/>
    <property type="match status" value="1"/>
</dbReference>
<dbReference type="GO" id="GO:0009055">
    <property type="term" value="F:electron transfer activity"/>
    <property type="evidence" value="ECO:0007669"/>
    <property type="project" value="InterPro"/>
</dbReference>
<name>A0A1H3T3R9_9BURK</name>
<evidence type="ECO:0000256" key="4">
    <source>
        <dbReference type="ARBA" id="ARBA00023008"/>
    </source>
</evidence>
<keyword evidence="4" id="KW-0186">Copper</keyword>
<dbReference type="RefSeq" id="WP_074923401.1">
    <property type="nucleotide sequence ID" value="NZ_CP141274.1"/>
</dbReference>
<dbReference type="SUPFAM" id="SSF49503">
    <property type="entry name" value="Cupredoxins"/>
    <property type="match status" value="1"/>
</dbReference>
<keyword evidence="3" id="KW-0574">Periplasm</keyword>
<dbReference type="InterPro" id="IPR000923">
    <property type="entry name" value="BlueCu_1"/>
</dbReference>
<dbReference type="PANTHER" id="PTHR38439">
    <property type="entry name" value="AURACYANIN-B"/>
    <property type="match status" value="1"/>
</dbReference>
<evidence type="ECO:0000256" key="5">
    <source>
        <dbReference type="SAM" id="SignalP"/>
    </source>
</evidence>
<dbReference type="AlphaFoldDB" id="A0A1H3T3R9"/>
<dbReference type="GO" id="GO:0005507">
    <property type="term" value="F:copper ion binding"/>
    <property type="evidence" value="ECO:0007669"/>
    <property type="project" value="InterPro"/>
</dbReference>
<accession>A0A1H3T3R9</accession>
<feature type="signal peptide" evidence="5">
    <location>
        <begin position="1"/>
        <end position="21"/>
    </location>
</feature>
<dbReference type="GeneID" id="94693304"/>
<protein>
    <submittedName>
        <fullName evidence="7">Uncharacterized copper-binding protein, cupredoxin-like subfamily</fullName>
    </submittedName>
</protein>
<comment type="subcellular location">
    <subcellularLocation>
        <location evidence="1">Periplasm</location>
    </subcellularLocation>
</comment>
<evidence type="ECO:0000256" key="2">
    <source>
        <dbReference type="ARBA" id="ARBA00022723"/>
    </source>
</evidence>
<keyword evidence="2" id="KW-0479">Metal-binding</keyword>
<dbReference type="InterPro" id="IPR050845">
    <property type="entry name" value="Cu-binding_ET"/>
</dbReference>
<reference evidence="7 8" key="1">
    <citation type="submission" date="2016-10" db="EMBL/GenBank/DDBJ databases">
        <authorList>
            <person name="de Groot N.N."/>
        </authorList>
    </citation>
    <scope>NUCLEOTIDE SEQUENCE [LARGE SCALE GENOMIC DNA]</scope>
    <source>
        <strain evidence="7 8">LMG 24775</strain>
    </source>
</reference>
<dbReference type="Proteomes" id="UP000183417">
    <property type="component" value="Unassembled WGS sequence"/>
</dbReference>
<dbReference type="GO" id="GO:0042597">
    <property type="term" value="C:periplasmic space"/>
    <property type="evidence" value="ECO:0007669"/>
    <property type="project" value="UniProtKB-SubCell"/>
</dbReference>
<evidence type="ECO:0000313" key="7">
    <source>
        <dbReference type="EMBL" id="SDZ44983.1"/>
    </source>
</evidence>
<dbReference type="PANTHER" id="PTHR38439:SF3">
    <property type="entry name" value="COPPER-RESISTANT CUPROPROTEIN COPI"/>
    <property type="match status" value="1"/>
</dbReference>
<feature type="chain" id="PRO_5010311024" evidence="5">
    <location>
        <begin position="22"/>
        <end position="163"/>
    </location>
</feature>
<feature type="domain" description="Blue (type 1) copper" evidence="6">
    <location>
        <begin position="60"/>
        <end position="161"/>
    </location>
</feature>
<dbReference type="EMBL" id="FNPE01000025">
    <property type="protein sequence ID" value="SDZ44983.1"/>
    <property type="molecule type" value="Genomic_DNA"/>
</dbReference>
<organism evidence="7 8">
    <name type="scientific">Delftia lacustris</name>
    <dbReference type="NCBI Taxonomy" id="558537"/>
    <lineage>
        <taxon>Bacteria</taxon>
        <taxon>Pseudomonadati</taxon>
        <taxon>Pseudomonadota</taxon>
        <taxon>Betaproteobacteria</taxon>
        <taxon>Burkholderiales</taxon>
        <taxon>Comamonadaceae</taxon>
        <taxon>Delftia</taxon>
    </lineage>
</organism>
<keyword evidence="5" id="KW-0732">Signal</keyword>
<sequence length="163" mass="17763">MNTFDLLLATALLAGPAAVFAHGSETHDDAPKAAAVKEQKPWGIAGDASAARRTITLDMSDNMRFTPERISVRRGETVRLRVANKGQVMHEIVLGTPASLDEHAQMMLKFPTMEHGEPYMAHVSPGQSGDLVWNFNREGSFDFACLIPGHYQAGMRGTITVTQ</sequence>
<dbReference type="InterPro" id="IPR033138">
    <property type="entry name" value="Cu_oxidase_CS"/>
</dbReference>
<evidence type="ECO:0000259" key="6">
    <source>
        <dbReference type="Pfam" id="PF00127"/>
    </source>
</evidence>
<dbReference type="Pfam" id="PF00127">
    <property type="entry name" value="Copper-bind"/>
    <property type="match status" value="1"/>
</dbReference>
<evidence type="ECO:0000256" key="1">
    <source>
        <dbReference type="ARBA" id="ARBA00004418"/>
    </source>
</evidence>
<gene>
    <name evidence="7" type="ORF">SAMN05421547_12537</name>
</gene>
<dbReference type="CDD" id="cd04211">
    <property type="entry name" value="Cupredoxin_like_2"/>
    <property type="match status" value="1"/>
</dbReference>
<evidence type="ECO:0000256" key="3">
    <source>
        <dbReference type="ARBA" id="ARBA00022764"/>
    </source>
</evidence>
<dbReference type="PROSITE" id="PS00079">
    <property type="entry name" value="MULTICOPPER_OXIDASE1"/>
    <property type="match status" value="1"/>
</dbReference>